<dbReference type="PANTHER" id="PTHR42870:SF1">
    <property type="entry name" value="NON-SPECIFIC LIPID-TRANSFER PROTEIN-LIKE 2"/>
    <property type="match status" value="1"/>
</dbReference>
<gene>
    <name evidence="2" type="ORF">MKK62_25530</name>
</gene>
<dbReference type="Gene3D" id="3.40.47.10">
    <property type="match status" value="1"/>
</dbReference>
<reference evidence="2" key="1">
    <citation type="submission" date="2022-08" db="EMBL/GenBank/DDBJ databases">
        <title>Whole genome sequencing of non-tuberculosis mycobacteria type-strains.</title>
        <authorList>
            <person name="Igarashi Y."/>
            <person name="Osugi A."/>
            <person name="Mitarai S."/>
        </authorList>
    </citation>
    <scope>NUCLEOTIDE SEQUENCE</scope>
    <source>
        <strain evidence="2">DSM 45127</strain>
    </source>
</reference>
<feature type="domain" description="Thiolase C-terminal" evidence="1">
    <location>
        <begin position="279"/>
        <end position="390"/>
    </location>
</feature>
<dbReference type="CDD" id="cd00829">
    <property type="entry name" value="SCP-x_thiolase"/>
    <property type="match status" value="1"/>
</dbReference>
<proteinExistence type="predicted"/>
<dbReference type="Proteomes" id="UP001055336">
    <property type="component" value="Chromosome"/>
</dbReference>
<organism evidence="2 3">
    <name type="scientific">Mycobacterium paraterrae</name>
    <dbReference type="NCBI Taxonomy" id="577492"/>
    <lineage>
        <taxon>Bacteria</taxon>
        <taxon>Bacillati</taxon>
        <taxon>Actinomycetota</taxon>
        <taxon>Actinomycetes</taxon>
        <taxon>Mycobacteriales</taxon>
        <taxon>Mycobacteriaceae</taxon>
        <taxon>Mycobacterium</taxon>
    </lineage>
</organism>
<dbReference type="PIRSF" id="PIRSF000429">
    <property type="entry name" value="Ac-CoA_Ac_transf"/>
    <property type="match status" value="1"/>
</dbReference>
<dbReference type="SUPFAM" id="SSF53901">
    <property type="entry name" value="Thiolase-like"/>
    <property type="match status" value="2"/>
</dbReference>
<dbReference type="Pfam" id="PF22691">
    <property type="entry name" value="Thiolase_C_1"/>
    <property type="match status" value="1"/>
</dbReference>
<dbReference type="PANTHER" id="PTHR42870">
    <property type="entry name" value="ACETYL-COA C-ACETYLTRANSFERASE"/>
    <property type="match status" value="1"/>
</dbReference>
<dbReference type="RefSeq" id="WP_240261378.1">
    <property type="nucleotide sequence ID" value="NZ_CP092488.2"/>
</dbReference>
<dbReference type="InterPro" id="IPR016039">
    <property type="entry name" value="Thiolase-like"/>
</dbReference>
<evidence type="ECO:0000313" key="2">
    <source>
        <dbReference type="EMBL" id="UMB69647.1"/>
    </source>
</evidence>
<dbReference type="EMBL" id="CP092488">
    <property type="protein sequence ID" value="UMB69647.1"/>
    <property type="molecule type" value="Genomic_DNA"/>
</dbReference>
<protein>
    <submittedName>
        <fullName evidence="2">Thiolase family protein</fullName>
    </submittedName>
</protein>
<dbReference type="InterPro" id="IPR002155">
    <property type="entry name" value="Thiolase"/>
</dbReference>
<keyword evidence="3" id="KW-1185">Reference proteome</keyword>
<sequence>MAGRLTDDVIISGIGQSDIGRRLGRDPLELTIDACVAAVEDAGLTLADIDGLTTYPGASMAGKGFSGAGLRELHDALGIRPNWVAGGVEYPGQLGAVVDAMLAVAGGMANHVLCWRSIWEGTAQGSGRRRGYGVPAGSRATGQLGWQLPYGVSAANLAALQIRSRMERFGLKREQLAQIAIVQRAHAKLNPKAVYTDPIDLDTYLGARMVSDPLCMYDCDIACDGATAFVVSRAEHAAALDHPGVVVEALDCAHHDRFLWEGGQDIARLNSRWSTIWKRTDFTPADVDYASLYDGFSVFVLCFLEDFGFCQFGESGEWVADPARFSLGGELPINTAGGQLSGGRLHGFGHLHEACVQVRGDGGVRQVPDAALAACGVGGANSGTTMMLLRRSN</sequence>
<dbReference type="InterPro" id="IPR055140">
    <property type="entry name" value="Thiolase_C_2"/>
</dbReference>
<accession>A0ABY3VR55</accession>
<evidence type="ECO:0000313" key="3">
    <source>
        <dbReference type="Proteomes" id="UP001055336"/>
    </source>
</evidence>
<name>A0ABY3VR55_9MYCO</name>
<evidence type="ECO:0000259" key="1">
    <source>
        <dbReference type="Pfam" id="PF22691"/>
    </source>
</evidence>